<dbReference type="GeneID" id="9230154"/>
<evidence type="ECO:0000256" key="7">
    <source>
        <dbReference type="ARBA" id="ARBA00023180"/>
    </source>
</evidence>
<evidence type="ECO:0000256" key="6">
    <source>
        <dbReference type="ARBA" id="ARBA00023157"/>
    </source>
</evidence>
<dbReference type="AlphaFoldDB" id="C5FBQ6"/>
<dbReference type="EMBL" id="DS995701">
    <property type="protein sequence ID" value="EEQ27240.1"/>
    <property type="molecule type" value="Genomic_DNA"/>
</dbReference>
<evidence type="ECO:0000256" key="3">
    <source>
        <dbReference type="ARBA" id="ARBA00014212"/>
    </source>
</evidence>
<dbReference type="Pfam" id="PF02089">
    <property type="entry name" value="Palm_thioest"/>
    <property type="match status" value="1"/>
</dbReference>
<dbReference type="Proteomes" id="UP000002035">
    <property type="component" value="Unassembled WGS sequence"/>
</dbReference>
<evidence type="ECO:0000256" key="8">
    <source>
        <dbReference type="ARBA" id="ARBA00031934"/>
    </source>
</evidence>
<name>C5FBQ6_ARTOC</name>
<dbReference type="EC" id="3.1.2.22" evidence="2"/>
<reference evidence="11" key="1">
    <citation type="journal article" date="2012" name="MBio">
        <title>Comparative genome analysis of Trichophyton rubrum and related dermatophytes reveals candidate genes involved in infection.</title>
        <authorList>
            <person name="Martinez D.A."/>
            <person name="Oliver B.G."/>
            <person name="Graeser Y."/>
            <person name="Goldberg J.M."/>
            <person name="Li W."/>
            <person name="Martinez-Rossi N.M."/>
            <person name="Monod M."/>
            <person name="Shelest E."/>
            <person name="Barton R.C."/>
            <person name="Birch E."/>
            <person name="Brakhage A.A."/>
            <person name="Chen Z."/>
            <person name="Gurr S.J."/>
            <person name="Heiman D."/>
            <person name="Heitman J."/>
            <person name="Kosti I."/>
            <person name="Rossi A."/>
            <person name="Saif S."/>
            <person name="Samalova M."/>
            <person name="Saunders C.W."/>
            <person name="Shea T."/>
            <person name="Summerbell R.C."/>
            <person name="Xu J."/>
            <person name="Young S."/>
            <person name="Zeng Q."/>
            <person name="Birren B.W."/>
            <person name="Cuomo C.A."/>
            <person name="White T.C."/>
        </authorList>
    </citation>
    <scope>NUCLEOTIDE SEQUENCE [LARGE SCALE GENOMIC DNA]</scope>
    <source>
        <strain evidence="11">ATCC MYA-4605 / CBS 113480</strain>
    </source>
</reference>
<evidence type="ECO:0000256" key="9">
    <source>
        <dbReference type="SAM" id="SignalP"/>
    </source>
</evidence>
<dbReference type="OMA" id="KFVMVMF"/>
<dbReference type="InterPro" id="IPR029058">
    <property type="entry name" value="AB_hydrolase_fold"/>
</dbReference>
<evidence type="ECO:0000313" key="11">
    <source>
        <dbReference type="Proteomes" id="UP000002035"/>
    </source>
</evidence>
<keyword evidence="4 9" id="KW-0732">Signal</keyword>
<dbReference type="PANTHER" id="PTHR11247">
    <property type="entry name" value="PALMITOYL-PROTEIN THIOESTERASE/DOLICHYLDIPHOSPHATASE 1"/>
    <property type="match status" value="1"/>
</dbReference>
<keyword evidence="6" id="KW-1015">Disulfide bond</keyword>
<keyword evidence="5" id="KW-0378">Hydrolase</keyword>
<proteinExistence type="inferred from homology"/>
<keyword evidence="11" id="KW-1185">Reference proteome</keyword>
<accession>C5FBQ6</accession>
<dbReference type="STRING" id="554155.C5FBQ6"/>
<evidence type="ECO:0000256" key="1">
    <source>
        <dbReference type="ARBA" id="ARBA00010758"/>
    </source>
</evidence>
<dbReference type="Gene3D" id="3.40.50.1820">
    <property type="entry name" value="alpha/beta hydrolase"/>
    <property type="match status" value="1"/>
</dbReference>
<dbReference type="RefSeq" id="XP_002850024.1">
    <property type="nucleotide sequence ID" value="XM_002849978.1"/>
</dbReference>
<feature type="chain" id="PRO_5005668114" description="Palmitoyl-protein thioesterase 1" evidence="9">
    <location>
        <begin position="24"/>
        <end position="327"/>
    </location>
</feature>
<sequence>MSRTIISLLSPFLLSSVLTSVLSSPIQPDTDLLPLVIWHGLGDSYENEGMKSIAQLAETINPGTYVHVIRLGESGTQDRDATFFGNVTTQVEEVCQKLASDPIINSAPAINALGFSQGGQFLRAYVQRCNKPPVHNLITFGSQHNGIASFTACKDSSDWLCWSFNALLRFGTWSSITQSGLVPAQYFRDPEELDDYLKYSNFLADINNEREEKNEKYRENLMKLNKFVMYMFEEDTTVIPKESAHFTEVNATSGEHTKLQQRQIYKEDWLGLKVLDEQSRLEFLTIPGRHMQLSETLLEHTFRNYFGPVQKTEKAEETESPDFEAQE</sequence>
<dbReference type="VEuPathDB" id="FungiDB:MCYG_00128"/>
<dbReference type="FunFam" id="3.40.50.1820:FF:000107">
    <property type="entry name" value="Palmitoyl-protein thioesterase 1"/>
    <property type="match status" value="1"/>
</dbReference>
<dbReference type="OrthoDB" id="10263094at2759"/>
<feature type="signal peptide" evidence="9">
    <location>
        <begin position="1"/>
        <end position="23"/>
    </location>
</feature>
<evidence type="ECO:0000313" key="10">
    <source>
        <dbReference type="EMBL" id="EEQ27240.1"/>
    </source>
</evidence>
<comment type="similarity">
    <text evidence="1">Belongs to the palmitoyl-protein thioesterase family.</text>
</comment>
<dbReference type="HOGENOM" id="CLU_050129_0_1_1"/>
<evidence type="ECO:0000256" key="5">
    <source>
        <dbReference type="ARBA" id="ARBA00022801"/>
    </source>
</evidence>
<dbReference type="InterPro" id="IPR002472">
    <property type="entry name" value="Palm_thioest"/>
</dbReference>
<organism evidence="10 11">
    <name type="scientific">Arthroderma otae (strain ATCC MYA-4605 / CBS 113480)</name>
    <name type="common">Microsporum canis</name>
    <dbReference type="NCBI Taxonomy" id="554155"/>
    <lineage>
        <taxon>Eukaryota</taxon>
        <taxon>Fungi</taxon>
        <taxon>Dikarya</taxon>
        <taxon>Ascomycota</taxon>
        <taxon>Pezizomycotina</taxon>
        <taxon>Eurotiomycetes</taxon>
        <taxon>Eurotiomycetidae</taxon>
        <taxon>Onygenales</taxon>
        <taxon>Arthrodermataceae</taxon>
        <taxon>Microsporum</taxon>
    </lineage>
</organism>
<dbReference type="GO" id="GO:0008474">
    <property type="term" value="F:palmitoyl-(protein) hydrolase activity"/>
    <property type="evidence" value="ECO:0007669"/>
    <property type="project" value="UniProtKB-EC"/>
</dbReference>
<dbReference type="SUPFAM" id="SSF53474">
    <property type="entry name" value="alpha/beta-Hydrolases"/>
    <property type="match status" value="1"/>
</dbReference>
<dbReference type="PANTHER" id="PTHR11247:SF8">
    <property type="entry name" value="PALMITOYL-PROTEIN THIOESTERASE 1"/>
    <property type="match status" value="1"/>
</dbReference>
<dbReference type="eggNOG" id="KOG2541">
    <property type="taxonomic scope" value="Eukaryota"/>
</dbReference>
<evidence type="ECO:0000256" key="4">
    <source>
        <dbReference type="ARBA" id="ARBA00022729"/>
    </source>
</evidence>
<dbReference type="PRINTS" id="PR00414">
    <property type="entry name" value="PPTHIESTRASE"/>
</dbReference>
<gene>
    <name evidence="10" type="ORF">MCYG_00128</name>
</gene>
<keyword evidence="7" id="KW-0325">Glycoprotein</keyword>
<evidence type="ECO:0000256" key="2">
    <source>
        <dbReference type="ARBA" id="ARBA00012423"/>
    </source>
</evidence>
<protein>
    <recommendedName>
        <fullName evidence="3">Palmitoyl-protein thioesterase 1</fullName>
        <ecNumber evidence="2">3.1.2.22</ecNumber>
    </recommendedName>
    <alternativeName>
        <fullName evidence="8">Palmitoyl-protein hydrolase 1</fullName>
    </alternativeName>
</protein>